<organism evidence="2 3">
    <name type="scientific">Leptosia nina</name>
    <dbReference type="NCBI Taxonomy" id="320188"/>
    <lineage>
        <taxon>Eukaryota</taxon>
        <taxon>Metazoa</taxon>
        <taxon>Ecdysozoa</taxon>
        <taxon>Arthropoda</taxon>
        <taxon>Hexapoda</taxon>
        <taxon>Insecta</taxon>
        <taxon>Pterygota</taxon>
        <taxon>Neoptera</taxon>
        <taxon>Endopterygota</taxon>
        <taxon>Lepidoptera</taxon>
        <taxon>Glossata</taxon>
        <taxon>Ditrysia</taxon>
        <taxon>Papilionoidea</taxon>
        <taxon>Pieridae</taxon>
        <taxon>Pierinae</taxon>
        <taxon>Leptosia</taxon>
    </lineage>
</organism>
<accession>A0AAV1J9W3</accession>
<gene>
    <name evidence="2" type="ORF">LNINA_LOCUS5313</name>
</gene>
<proteinExistence type="predicted"/>
<dbReference type="AlphaFoldDB" id="A0AAV1J9W3"/>
<evidence type="ECO:0000313" key="3">
    <source>
        <dbReference type="Proteomes" id="UP001497472"/>
    </source>
</evidence>
<name>A0AAV1J9W3_9NEOP</name>
<sequence>MFVVTKESSLKVEPHECHQCSTLTNCSQLIPAKCSDEQPYCATVATAPNYTSALTCRAAQVSPCVLQYEKEYTLTCICETDLCNALYNQRLRDELLNFSTNFHANSDANFTEIFFKFSALANISNEAIYEMVTANTTASSVTMTPYNVTEELPRAEALKKATVPPDDDEDESEGSGNTTDESKPHDHASPAAPSSYLPAKENGAISLSLNLFLIIPFWYW</sequence>
<dbReference type="EMBL" id="CAVLEF010000007">
    <property type="protein sequence ID" value="CAK1545689.1"/>
    <property type="molecule type" value="Genomic_DNA"/>
</dbReference>
<keyword evidence="3" id="KW-1185">Reference proteome</keyword>
<reference evidence="2 3" key="1">
    <citation type="submission" date="2023-11" db="EMBL/GenBank/DDBJ databases">
        <authorList>
            <person name="Okamura Y."/>
        </authorList>
    </citation>
    <scope>NUCLEOTIDE SEQUENCE [LARGE SCALE GENOMIC DNA]</scope>
</reference>
<dbReference type="Proteomes" id="UP001497472">
    <property type="component" value="Unassembled WGS sequence"/>
</dbReference>
<evidence type="ECO:0000313" key="2">
    <source>
        <dbReference type="EMBL" id="CAK1545689.1"/>
    </source>
</evidence>
<comment type="caution">
    <text evidence="2">The sequence shown here is derived from an EMBL/GenBank/DDBJ whole genome shotgun (WGS) entry which is preliminary data.</text>
</comment>
<feature type="region of interest" description="Disordered" evidence="1">
    <location>
        <begin position="157"/>
        <end position="195"/>
    </location>
</feature>
<protein>
    <submittedName>
        <fullName evidence="2">Uncharacterized protein</fullName>
    </submittedName>
</protein>
<evidence type="ECO:0000256" key="1">
    <source>
        <dbReference type="SAM" id="MobiDB-lite"/>
    </source>
</evidence>